<evidence type="ECO:0000256" key="1">
    <source>
        <dbReference type="ARBA" id="ARBA00023172"/>
    </source>
</evidence>
<reference evidence="3" key="1">
    <citation type="journal article" date="2019" name="Int. J. Syst. Evol. Microbiol.">
        <title>The Global Catalogue of Microorganisms (GCM) 10K type strain sequencing project: providing services to taxonomists for standard genome sequencing and annotation.</title>
        <authorList>
            <consortium name="The Broad Institute Genomics Platform"/>
            <consortium name="The Broad Institute Genome Sequencing Center for Infectious Disease"/>
            <person name="Wu L."/>
            <person name="Ma J."/>
        </authorList>
    </citation>
    <scope>NUCLEOTIDE SEQUENCE [LARGE SCALE GENOMIC DNA]</scope>
    <source>
        <strain evidence="3">KCTC 42911</strain>
    </source>
</reference>
<evidence type="ECO:0000313" key="3">
    <source>
        <dbReference type="Proteomes" id="UP001595629"/>
    </source>
</evidence>
<dbReference type="Proteomes" id="UP001595629">
    <property type="component" value="Unassembled WGS sequence"/>
</dbReference>
<evidence type="ECO:0000313" key="2">
    <source>
        <dbReference type="EMBL" id="MFC3612907.1"/>
    </source>
</evidence>
<keyword evidence="3" id="KW-1185">Reference proteome</keyword>
<keyword evidence="1" id="KW-0233">DNA recombination</keyword>
<gene>
    <name evidence="2" type="ORF">ACFORG_03955</name>
</gene>
<dbReference type="SUPFAM" id="SSF56349">
    <property type="entry name" value="DNA breaking-rejoining enzymes"/>
    <property type="match status" value="1"/>
</dbReference>
<accession>A0ABV7TBF9</accession>
<comment type="caution">
    <text evidence="2">The sequence shown here is derived from an EMBL/GenBank/DDBJ whole genome shotgun (WGS) entry which is preliminary data.</text>
</comment>
<organism evidence="2 3">
    <name type="scientific">Lutimaribacter marinistellae</name>
    <dbReference type="NCBI Taxonomy" id="1820329"/>
    <lineage>
        <taxon>Bacteria</taxon>
        <taxon>Pseudomonadati</taxon>
        <taxon>Pseudomonadota</taxon>
        <taxon>Alphaproteobacteria</taxon>
        <taxon>Rhodobacterales</taxon>
        <taxon>Roseobacteraceae</taxon>
        <taxon>Lutimaribacter</taxon>
    </lineage>
</organism>
<protein>
    <recommendedName>
        <fullName evidence="4">Phage integrase family protein</fullName>
    </recommendedName>
</protein>
<name>A0ABV7TBF9_9RHOB</name>
<dbReference type="InterPro" id="IPR013762">
    <property type="entry name" value="Integrase-like_cat_sf"/>
</dbReference>
<proteinExistence type="predicted"/>
<dbReference type="RefSeq" id="WP_386734095.1">
    <property type="nucleotide sequence ID" value="NZ_JBHRXI010000002.1"/>
</dbReference>
<sequence>MLDNAQTGGSTADVIAVLRLTQMSANTRAATIAAVRTLRAALTGGPDLAASDFFHALEYVTPELREKLGARHSQILSDVRRAERAWADMSRRELALRLRGRLPTLEDAIAASGSVLRQDAAQRTENALRQLAAKQATAPGEITATAVVIEPLLRRLRPEDLNVTSAKSLKNKLTLIRSAAKLVDPNAVSGREADVETLPKVWREFLKTLADRTPDHAQAELAIFRRLALRADREGLVPGEVHRSFLEDFTAQEIATKSDSHREKLRRAGRIWTEAVEETGLAAALFENAGSGKRLPDVSWSDVPEAIRARVDALTDRMVAPQGDLPWSSFIEEDEDDLGLGDLVVGGAVSEPMLAREPGTQRNLRDAVKRVWHASETAAAVKTRPRVLEDLFTQECLLATVAAIRAKRRARVEARGESWEAHKKGRYECSIVQALYSVGKSCDLHEALLEPVRALTIKLDPSVVGSKLKADGSVGYVYEDRKIGRHHENMLRQFNDDSALRRWFEAPGELWKQAERWVRQGRERPTLAQAGLARSAVIAQLEQRVTPLRRSNLARLRAFGDQSHLSLPIGEGEGTLILPAAEMKNLRSVHVTIDPETVRMLKRFIAVYHPVFAEHAGAHPENEHLFPGAARERKERGEGGGYAPGFGYMTKEKLSQRFRQHVWKHCQLRMDLQVMRHIAGKVILDMDPSAMGLVQEVLGHKKIETTRAYYAEVSKIVAQKNYLKLLDQYSRRVMSHVDFRVALEQDLEN</sequence>
<evidence type="ECO:0008006" key="4">
    <source>
        <dbReference type="Google" id="ProtNLM"/>
    </source>
</evidence>
<dbReference type="InterPro" id="IPR011010">
    <property type="entry name" value="DNA_brk_join_enz"/>
</dbReference>
<dbReference type="EMBL" id="JBHRXI010000002">
    <property type="protein sequence ID" value="MFC3612907.1"/>
    <property type="molecule type" value="Genomic_DNA"/>
</dbReference>
<dbReference type="Gene3D" id="1.10.443.10">
    <property type="entry name" value="Intergrase catalytic core"/>
    <property type="match status" value="1"/>
</dbReference>